<evidence type="ECO:0000256" key="9">
    <source>
        <dbReference type="ARBA" id="ARBA00023295"/>
    </source>
</evidence>
<dbReference type="InterPro" id="IPR011257">
    <property type="entry name" value="DNA_glycosylase"/>
</dbReference>
<dbReference type="Proteomes" id="UP001232163">
    <property type="component" value="Unassembled WGS sequence"/>
</dbReference>
<evidence type="ECO:0000313" key="11">
    <source>
        <dbReference type="EMBL" id="MDP9764381.1"/>
    </source>
</evidence>
<dbReference type="PIRSF" id="PIRSF001435">
    <property type="entry name" value="Nth"/>
    <property type="match status" value="1"/>
</dbReference>
<evidence type="ECO:0000256" key="8">
    <source>
        <dbReference type="ARBA" id="ARBA00023204"/>
    </source>
</evidence>
<name>A0ABT9MCZ7_9DEIO</name>
<keyword evidence="9" id="KW-0326">Glycosidase</keyword>
<keyword evidence="7" id="KW-0411">Iron-sulfur</keyword>
<dbReference type="RefSeq" id="WP_307465874.1">
    <property type="nucleotide sequence ID" value="NZ_JAURUR010000004.1"/>
</dbReference>
<dbReference type="GO" id="GO:0140078">
    <property type="term" value="F:class I DNA-(apurinic or apyrimidinic site) endonuclease activity"/>
    <property type="evidence" value="ECO:0007669"/>
    <property type="project" value="UniProtKB-EC"/>
</dbReference>
<accession>A0ABT9MCZ7</accession>
<gene>
    <name evidence="11" type="ORF">QO006_001806</name>
</gene>
<evidence type="ECO:0000259" key="10">
    <source>
        <dbReference type="SMART" id="SM00478"/>
    </source>
</evidence>
<organism evidence="11 12">
    <name type="scientific">Deinococcus enclensis</name>
    <dbReference type="NCBI Taxonomy" id="1049582"/>
    <lineage>
        <taxon>Bacteria</taxon>
        <taxon>Thermotogati</taxon>
        <taxon>Deinococcota</taxon>
        <taxon>Deinococci</taxon>
        <taxon>Deinococcales</taxon>
        <taxon>Deinococcaceae</taxon>
        <taxon>Deinococcus</taxon>
    </lineage>
</organism>
<dbReference type="InterPro" id="IPR003651">
    <property type="entry name" value="Endonuclease3_FeS-loop_motif"/>
</dbReference>
<protein>
    <submittedName>
        <fullName evidence="11">Endonuclease-3</fullName>
        <ecNumber evidence="11">4.2.99.18</ecNumber>
    </submittedName>
</protein>
<dbReference type="EC" id="4.2.99.18" evidence="11"/>
<dbReference type="Gene3D" id="1.10.1670.10">
    <property type="entry name" value="Helix-hairpin-Helix base-excision DNA repair enzymes (C-terminal)"/>
    <property type="match status" value="1"/>
</dbReference>
<dbReference type="Pfam" id="PF00730">
    <property type="entry name" value="HhH-GPD"/>
    <property type="match status" value="1"/>
</dbReference>
<evidence type="ECO:0000256" key="2">
    <source>
        <dbReference type="ARBA" id="ARBA00008343"/>
    </source>
</evidence>
<dbReference type="InterPro" id="IPR023170">
    <property type="entry name" value="HhH_base_excis_C"/>
</dbReference>
<evidence type="ECO:0000256" key="5">
    <source>
        <dbReference type="ARBA" id="ARBA00022801"/>
    </source>
</evidence>
<comment type="cofactor">
    <cofactor evidence="1">
        <name>[4Fe-4S] cluster</name>
        <dbReference type="ChEBI" id="CHEBI:49883"/>
    </cofactor>
</comment>
<dbReference type="SMART" id="SM00478">
    <property type="entry name" value="ENDO3c"/>
    <property type="match status" value="1"/>
</dbReference>
<evidence type="ECO:0000313" key="12">
    <source>
        <dbReference type="Proteomes" id="UP001232163"/>
    </source>
</evidence>
<evidence type="ECO:0000256" key="7">
    <source>
        <dbReference type="ARBA" id="ARBA00023014"/>
    </source>
</evidence>
<evidence type="ECO:0000256" key="4">
    <source>
        <dbReference type="ARBA" id="ARBA00022763"/>
    </source>
</evidence>
<comment type="caution">
    <text evidence="11">The sequence shown here is derived from an EMBL/GenBank/DDBJ whole genome shotgun (WGS) entry which is preliminary data.</text>
</comment>
<comment type="similarity">
    <text evidence="2">Belongs to the Nth/MutY family.</text>
</comment>
<dbReference type="PANTHER" id="PTHR47203">
    <property type="match status" value="1"/>
</dbReference>
<evidence type="ECO:0000256" key="3">
    <source>
        <dbReference type="ARBA" id="ARBA00022723"/>
    </source>
</evidence>
<dbReference type="EMBL" id="JAURUR010000004">
    <property type="protein sequence ID" value="MDP9764381.1"/>
    <property type="molecule type" value="Genomic_DNA"/>
</dbReference>
<proteinExistence type="inferred from homology"/>
<dbReference type="CDD" id="cd00056">
    <property type="entry name" value="ENDO3c"/>
    <property type="match status" value="1"/>
</dbReference>
<evidence type="ECO:0000256" key="6">
    <source>
        <dbReference type="ARBA" id="ARBA00023004"/>
    </source>
</evidence>
<dbReference type="PANTHER" id="PTHR47203:SF1">
    <property type="entry name" value="HYPOTHETICAL BASE EXCISION DNA REPAIR PROTEIN (EUROFUNG)"/>
    <property type="match status" value="1"/>
</dbReference>
<sequence>MRADLLSLCPPPEHVPEVVARLIAAEHLDPPVPRPVRDPLDGVLRVILSQQNTNAVAQRQWEALTFTYPRWEAALLDGPEGIEATLKAAGGGLARVKAAYLHGILAHLEETRGELSLRFLRELPDDEARAALEALPGVGLKTASLVLLFDLIRPALPVDGNIERTLKRLEFVPPNWSAERTERWFDRVVPREWTLRAALHVAGVRHGRHTCLPRNPRCPACPLLDLCPSAPLLSPEAAAGTAGRPVCSGG</sequence>
<dbReference type="InterPro" id="IPR004035">
    <property type="entry name" value="Endouclease-III_FeS-bd_BS"/>
</dbReference>
<keyword evidence="8" id="KW-0234">DNA repair</keyword>
<keyword evidence="11" id="KW-0456">Lyase</keyword>
<keyword evidence="11" id="KW-0540">Nuclease</keyword>
<dbReference type="SMART" id="SM00525">
    <property type="entry name" value="FES"/>
    <property type="match status" value="1"/>
</dbReference>
<dbReference type="SUPFAM" id="SSF48150">
    <property type="entry name" value="DNA-glycosylase"/>
    <property type="match status" value="1"/>
</dbReference>
<dbReference type="Gene3D" id="1.10.340.30">
    <property type="entry name" value="Hypothetical protein, domain 2"/>
    <property type="match status" value="1"/>
</dbReference>
<dbReference type="InterPro" id="IPR003265">
    <property type="entry name" value="HhH-GPD_domain"/>
</dbReference>
<keyword evidence="3" id="KW-0479">Metal-binding</keyword>
<keyword evidence="6" id="KW-0408">Iron</keyword>
<keyword evidence="12" id="KW-1185">Reference proteome</keyword>
<keyword evidence="5" id="KW-0378">Hydrolase</keyword>
<feature type="domain" description="HhH-GPD" evidence="10">
    <location>
        <begin position="48"/>
        <end position="203"/>
    </location>
</feature>
<evidence type="ECO:0000256" key="1">
    <source>
        <dbReference type="ARBA" id="ARBA00001966"/>
    </source>
</evidence>
<reference evidence="11 12" key="1">
    <citation type="submission" date="2023-07" db="EMBL/GenBank/DDBJ databases">
        <title>Genomic Encyclopedia of Type Strains, Phase IV (KMG-IV): sequencing the most valuable type-strain genomes for metagenomic binning, comparative biology and taxonomic classification.</title>
        <authorList>
            <person name="Goeker M."/>
        </authorList>
    </citation>
    <scope>NUCLEOTIDE SEQUENCE [LARGE SCALE GENOMIC DNA]</scope>
    <source>
        <strain evidence="11 12">NIO-1023</strain>
    </source>
</reference>
<keyword evidence="4" id="KW-0227">DNA damage</keyword>
<keyword evidence="11" id="KW-0255">Endonuclease</keyword>
<dbReference type="PROSITE" id="PS00764">
    <property type="entry name" value="ENDONUCLEASE_III_1"/>
    <property type="match status" value="1"/>
</dbReference>